<dbReference type="KEGG" id="acin:CBP34_07345"/>
<accession>A0A240U2A2</accession>
<dbReference type="Proteomes" id="UP000194432">
    <property type="component" value="Chromosome 1"/>
</dbReference>
<accession>A0A240UBB5</accession>
<organism evidence="1 2">
    <name type="scientific">Acidovorax carolinensis</name>
    <dbReference type="NCBI Taxonomy" id="553814"/>
    <lineage>
        <taxon>Bacteria</taxon>
        <taxon>Pseudomonadati</taxon>
        <taxon>Pseudomonadota</taxon>
        <taxon>Betaproteobacteria</taxon>
        <taxon>Burkholderiales</taxon>
        <taxon>Comamonadaceae</taxon>
        <taxon>Acidovorax</taxon>
    </lineage>
</organism>
<keyword evidence="2" id="KW-1185">Reference proteome</keyword>
<evidence type="ECO:0000313" key="1">
    <source>
        <dbReference type="EMBL" id="ART51521.1"/>
    </source>
</evidence>
<dbReference type="KEGG" id="acid:CBP33_07445"/>
<reference evidence="1 2" key="1">
    <citation type="submission" date="2017-05" db="EMBL/GenBank/DDBJ databases">
        <title>Polyphasic characterization of four soil-derived phenanthrene-degrading Acidovorax strains and proposal of Acidovorax phenanthrenivorans sp. nov.</title>
        <authorList>
            <person name="Singleton D.R."/>
            <person name="Lee J."/>
            <person name="Dickey A.N."/>
            <person name="Stroud A."/>
            <person name="Scholl E.H."/>
            <person name="Wright F.A."/>
            <person name="Aitken M.D."/>
        </authorList>
    </citation>
    <scope>NUCLEOTIDE SEQUENCE [LARGE SCALE GENOMIC DNA]</scope>
    <source>
        <strain evidence="1">NA3</strain>
    </source>
</reference>
<evidence type="ECO:0000313" key="2">
    <source>
        <dbReference type="Proteomes" id="UP000194432"/>
    </source>
</evidence>
<dbReference type="AlphaFoldDB" id="A0A240U2A2"/>
<dbReference type="KEGG" id="acis:CBP35_10915"/>
<gene>
    <name evidence="1" type="ORF">CBP34_07345</name>
</gene>
<sequence>MPPGESPAGYPRRAQLGAPRYRRTGCAGSATKPLPQKAVEPVSRCLRHGVCPGHLAHPALKSGRPRPPGRWSVALSCFASSPLRGLAPFGLPSFPRSARLTSPARLPASGLRASLAVRSAQIGGRCLSSHLS</sequence>
<protein>
    <submittedName>
        <fullName evidence="1">Uncharacterized protein</fullName>
    </submittedName>
</protein>
<name>A0A240U2A2_9BURK</name>
<dbReference type="EMBL" id="CP021361">
    <property type="protein sequence ID" value="ART51521.1"/>
    <property type="molecule type" value="Genomic_DNA"/>
</dbReference>
<proteinExistence type="predicted"/>
<dbReference type="KEGG" id="acip:CBP36_08015"/>
<accession>A0A240TS65</accession>